<feature type="domain" description="PKD/Chitinase" evidence="2">
    <location>
        <begin position="519"/>
        <end position="599"/>
    </location>
</feature>
<evidence type="ECO:0000256" key="1">
    <source>
        <dbReference type="SAM" id="Phobius"/>
    </source>
</evidence>
<dbReference type="EMBL" id="CP008822">
    <property type="protein sequence ID" value="AIM27172.1"/>
    <property type="molecule type" value="Genomic_DNA"/>
</dbReference>
<dbReference type="AlphaFoldDB" id="A0A088E614"/>
<gene>
    <name evidence="3" type="ORF">HA72_1018</name>
</gene>
<feature type="domain" description="PKD/Chitinase" evidence="2">
    <location>
        <begin position="604"/>
        <end position="678"/>
    </location>
</feature>
<dbReference type="EC" id="3.4.23.42" evidence="3"/>
<keyword evidence="3" id="KW-0378">Hydrolase</keyword>
<dbReference type="Proteomes" id="UP000029084">
    <property type="component" value="Chromosome"/>
</dbReference>
<dbReference type="Gene3D" id="2.60.40.10">
    <property type="entry name" value="Immunoglobulins"/>
    <property type="match status" value="1"/>
</dbReference>
<evidence type="ECO:0000313" key="4">
    <source>
        <dbReference type="Proteomes" id="UP000029084"/>
    </source>
</evidence>
<dbReference type="InterPro" id="IPR007981">
    <property type="entry name" value="Peptidase_A5"/>
</dbReference>
<name>A0A088E614_9CREN</name>
<dbReference type="OrthoDB" id="34640at2157"/>
<dbReference type="GeneID" id="91755488"/>
<feature type="domain" description="PKD/Chitinase" evidence="2">
    <location>
        <begin position="440"/>
        <end position="517"/>
    </location>
</feature>
<dbReference type="GO" id="GO:0016787">
    <property type="term" value="F:hydrolase activity"/>
    <property type="evidence" value="ECO:0007669"/>
    <property type="project" value="UniProtKB-KW"/>
</dbReference>
<dbReference type="Pfam" id="PF05317">
    <property type="entry name" value="Thermopsin"/>
    <property type="match status" value="1"/>
</dbReference>
<sequence precursor="true">MKFLVLTLLVLSLIPVINSSMVPAHPPAELPSHLRGDPSSSFYLLPRYYESFWCTVYTGQNVTGTLNSTNPVVLFVMNSSQYQAFTQSGSFNSLFMAYGNNISFNVGPLPGGEYYVVVENNGSLNANGFLSYSAVPLVPFTVHSYLPAPVGIADYGVKNTSKGLQGYIVKFNEVVGEFTVNSISAYNSTPPSGISPYSATLQLNVVLQVNTVHGGYQYWLQDVLLFFTNNDTACVEDNVWNFTSYPSILSNSTLTGQGHVYPYREGNYIEYYYAYGISAFRYSTPFKGQLVMRTNVVPQGIEVMFGFYNGTMNWYDNVTIHESGVTSAYMLVDGFNTTGRGVRYDAELVFGGGGSGEITNFNSMNSTLSLMYVVNGVNETPQELYGYGADTAEAADNLKTTLVNGVPTVTLGQENFYEPLYPVGSPFGHFSFAVLRAEQGAPVVVNVSVQVFNGVGPYTYRFYLDGTLVKAITGGSTLNTQLNLGVLTVGSHNLTVIVEDGLGQTVSSSTNFVVGVGPVITISSQTILDYGQPLRVTIQVNGGTPPYTVLLHVNGSTYTVTGDEVTLNLTPGTYLIYATVTDSQGVSSTSGKEIVVVNPDPTIQLRFPSTLDVGEGGNVTYTVSGGTPPYVVTLYLNGTRVGNFIRFNSPGVYVLSATVKDSLNFTISKSIVVTVNPDPTISVTALSRLDQGQANLINVSVEGGTPPYKFSYSIPGVLTSTTSNPNFTVNASPPPGNYTFNVTVKDSTGFVTSKLITFQVNPDPSLQVEYNSSITEVNIPVLLFANISGGTPPYSLSWSTLGTSLGGSQTLLFHEPPGNYTVTLTLKDAVGFVVNRTVNILVYPRLEANISVQEGNSLVGGYAVLSALTRGGVSPYSYTWLLNGEKVGDQSSLNLSLSPGKYNVTLVVRDSFGVVSTSQVNVNVGYGYVVYLVPAIAIVVIGVAIGLRRRGT</sequence>
<dbReference type="OMA" id="SWYINGS"/>
<accession>A0A088E614</accession>
<organism evidence="3 4">
    <name type="scientific">Metallosphaera sedula</name>
    <dbReference type="NCBI Taxonomy" id="43687"/>
    <lineage>
        <taxon>Archaea</taxon>
        <taxon>Thermoproteota</taxon>
        <taxon>Thermoprotei</taxon>
        <taxon>Sulfolobales</taxon>
        <taxon>Sulfolobaceae</taxon>
        <taxon>Metallosphaera</taxon>
    </lineage>
</organism>
<dbReference type="RefSeq" id="WP_012020973.1">
    <property type="nucleotide sequence ID" value="NZ_CP008822.1"/>
</dbReference>
<dbReference type="InterPro" id="IPR035986">
    <property type="entry name" value="PKD_dom_sf"/>
</dbReference>
<evidence type="ECO:0000313" key="3">
    <source>
        <dbReference type="EMBL" id="AIM27172.1"/>
    </source>
</evidence>
<feature type="transmembrane region" description="Helical" evidence="1">
    <location>
        <begin position="926"/>
        <end position="947"/>
    </location>
</feature>
<dbReference type="SMART" id="SM00089">
    <property type="entry name" value="PKD"/>
    <property type="match status" value="6"/>
</dbReference>
<feature type="domain" description="PKD/Chitinase" evidence="2">
    <location>
        <begin position="851"/>
        <end position="927"/>
    </location>
</feature>
<protein>
    <submittedName>
        <fullName evidence="3">Thermopsin, Aspartic peptidase, MEROPS family A05</fullName>
        <ecNumber evidence="3">3.4.23.42</ecNumber>
    </submittedName>
</protein>
<reference evidence="3 4" key="1">
    <citation type="journal article" date="2014" name="J. Bacteriol.">
        <title>Role of an Archaeal PitA Transporter in the Copper and Arsenic Resistance of Metallosphaera sedula, an Extreme Thermoacidophile.</title>
        <authorList>
            <person name="McCarthy S."/>
            <person name="Ai C."/>
            <person name="Wheaton G."/>
            <person name="Tevatia R."/>
            <person name="Eckrich V."/>
            <person name="Kelly R."/>
            <person name="Blum P."/>
        </authorList>
    </citation>
    <scope>NUCLEOTIDE SEQUENCE [LARGE SCALE GENOMIC DNA]</scope>
    <source>
        <strain evidence="3 4">CuR1</strain>
    </source>
</reference>
<feature type="domain" description="PKD/Chitinase" evidence="2">
    <location>
        <begin position="765"/>
        <end position="845"/>
    </location>
</feature>
<evidence type="ECO:0000259" key="2">
    <source>
        <dbReference type="SMART" id="SM00089"/>
    </source>
</evidence>
<proteinExistence type="predicted"/>
<dbReference type="SUPFAM" id="SSF49299">
    <property type="entry name" value="PKD domain"/>
    <property type="match status" value="2"/>
</dbReference>
<keyword evidence="1" id="KW-0472">Membrane</keyword>
<keyword evidence="1" id="KW-0812">Transmembrane</keyword>
<dbReference type="InterPro" id="IPR013783">
    <property type="entry name" value="Ig-like_fold"/>
</dbReference>
<dbReference type="InterPro" id="IPR022409">
    <property type="entry name" value="PKD/Chitinase_dom"/>
</dbReference>
<feature type="domain" description="PKD/Chitinase" evidence="2">
    <location>
        <begin position="680"/>
        <end position="763"/>
    </location>
</feature>
<keyword evidence="1" id="KW-1133">Transmembrane helix</keyword>